<dbReference type="InterPro" id="IPR045863">
    <property type="entry name" value="CorA_TM1_TM2"/>
</dbReference>
<dbReference type="EMBL" id="MU864961">
    <property type="protein sequence ID" value="KAK4463274.1"/>
    <property type="molecule type" value="Genomic_DNA"/>
</dbReference>
<keyword evidence="3 6" id="KW-1133">Transmembrane helix</keyword>
<feature type="compositionally biased region" description="Polar residues" evidence="5">
    <location>
        <begin position="102"/>
        <end position="114"/>
    </location>
</feature>
<dbReference type="InterPro" id="IPR002523">
    <property type="entry name" value="MgTranspt_CorA/ZnTranspt_ZntB"/>
</dbReference>
<dbReference type="AlphaFoldDB" id="A0AAV9HT97"/>
<proteinExistence type="predicted"/>
<feature type="compositionally biased region" description="Basic and acidic residues" evidence="5">
    <location>
        <begin position="757"/>
        <end position="776"/>
    </location>
</feature>
<feature type="transmembrane region" description="Helical" evidence="6">
    <location>
        <begin position="574"/>
        <end position="594"/>
    </location>
</feature>
<feature type="compositionally biased region" description="Low complexity" evidence="5">
    <location>
        <begin position="686"/>
        <end position="696"/>
    </location>
</feature>
<evidence type="ECO:0000256" key="4">
    <source>
        <dbReference type="ARBA" id="ARBA00023136"/>
    </source>
</evidence>
<feature type="region of interest" description="Disordered" evidence="5">
    <location>
        <begin position="58"/>
        <end position="114"/>
    </location>
</feature>
<evidence type="ECO:0000313" key="8">
    <source>
        <dbReference type="Proteomes" id="UP001321749"/>
    </source>
</evidence>
<evidence type="ECO:0000256" key="5">
    <source>
        <dbReference type="SAM" id="MobiDB-lite"/>
    </source>
</evidence>
<accession>A0AAV9HT97</accession>
<name>A0AAV9HT97_9PEZI</name>
<comment type="subcellular location">
    <subcellularLocation>
        <location evidence="1">Membrane</location>
        <topology evidence="1">Multi-pass membrane protein</topology>
    </subcellularLocation>
</comment>
<keyword evidence="8" id="KW-1185">Reference proteome</keyword>
<reference evidence="7" key="2">
    <citation type="submission" date="2023-06" db="EMBL/GenBank/DDBJ databases">
        <authorList>
            <consortium name="Lawrence Berkeley National Laboratory"/>
            <person name="Mondo S.J."/>
            <person name="Hensen N."/>
            <person name="Bonometti L."/>
            <person name="Westerberg I."/>
            <person name="Brannstrom I.O."/>
            <person name="Guillou S."/>
            <person name="Cros-Aarteil S."/>
            <person name="Calhoun S."/>
            <person name="Haridas S."/>
            <person name="Kuo A."/>
            <person name="Pangilinan J."/>
            <person name="Riley R."/>
            <person name="Labutti K."/>
            <person name="Andreopoulos B."/>
            <person name="Lipzen A."/>
            <person name="Chen C."/>
            <person name="Yanf M."/>
            <person name="Daum C."/>
            <person name="Ng V."/>
            <person name="Clum A."/>
            <person name="Steindorff A."/>
            <person name="Ohm R."/>
            <person name="Martin F."/>
            <person name="Silar P."/>
            <person name="Natvig D."/>
            <person name="Lalanne C."/>
            <person name="Gautier V."/>
            <person name="Ament-Velasquez S.L."/>
            <person name="Kruys A."/>
            <person name="Hutchinson M.I."/>
            <person name="Powell A.J."/>
            <person name="Barry K."/>
            <person name="Miller A.N."/>
            <person name="Grigoriev I.V."/>
            <person name="Debuchy R."/>
            <person name="Gladieux P."/>
            <person name="Thoren M.H."/>
            <person name="Johannesson H."/>
        </authorList>
    </citation>
    <scope>NUCLEOTIDE SEQUENCE</scope>
    <source>
        <strain evidence="7">PSN324</strain>
    </source>
</reference>
<evidence type="ECO:0000256" key="3">
    <source>
        <dbReference type="ARBA" id="ARBA00022989"/>
    </source>
</evidence>
<gene>
    <name evidence="7" type="ORF">QBC42DRAFT_324700</name>
</gene>
<evidence type="ECO:0000313" key="7">
    <source>
        <dbReference type="EMBL" id="KAK4463274.1"/>
    </source>
</evidence>
<evidence type="ECO:0000256" key="6">
    <source>
        <dbReference type="SAM" id="Phobius"/>
    </source>
</evidence>
<dbReference type="GO" id="GO:0016020">
    <property type="term" value="C:membrane"/>
    <property type="evidence" value="ECO:0007669"/>
    <property type="project" value="UniProtKB-SubCell"/>
</dbReference>
<keyword evidence="2 6" id="KW-0812">Transmembrane</keyword>
<keyword evidence="4 6" id="KW-0472">Membrane</keyword>
<reference evidence="7" key="1">
    <citation type="journal article" date="2023" name="Mol. Phylogenet. Evol.">
        <title>Genome-scale phylogeny and comparative genomics of the fungal order Sordariales.</title>
        <authorList>
            <person name="Hensen N."/>
            <person name="Bonometti L."/>
            <person name="Westerberg I."/>
            <person name="Brannstrom I.O."/>
            <person name="Guillou S."/>
            <person name="Cros-Aarteil S."/>
            <person name="Calhoun S."/>
            <person name="Haridas S."/>
            <person name="Kuo A."/>
            <person name="Mondo S."/>
            <person name="Pangilinan J."/>
            <person name="Riley R."/>
            <person name="LaButti K."/>
            <person name="Andreopoulos B."/>
            <person name="Lipzen A."/>
            <person name="Chen C."/>
            <person name="Yan M."/>
            <person name="Daum C."/>
            <person name="Ng V."/>
            <person name="Clum A."/>
            <person name="Steindorff A."/>
            <person name="Ohm R.A."/>
            <person name="Martin F."/>
            <person name="Silar P."/>
            <person name="Natvig D.O."/>
            <person name="Lalanne C."/>
            <person name="Gautier V."/>
            <person name="Ament-Velasquez S.L."/>
            <person name="Kruys A."/>
            <person name="Hutchinson M.I."/>
            <person name="Powell A.J."/>
            <person name="Barry K."/>
            <person name="Miller A.N."/>
            <person name="Grigoriev I.V."/>
            <person name="Debuchy R."/>
            <person name="Gladieux P."/>
            <person name="Hiltunen Thoren M."/>
            <person name="Johannesson H."/>
        </authorList>
    </citation>
    <scope>NUCLEOTIDE SEQUENCE</scope>
    <source>
        <strain evidence="7">PSN324</strain>
    </source>
</reference>
<dbReference type="Gene3D" id="1.20.58.340">
    <property type="entry name" value="Magnesium transport protein CorA, transmembrane region"/>
    <property type="match status" value="1"/>
</dbReference>
<protein>
    <submittedName>
        <fullName evidence="7">Uncharacterized protein</fullName>
    </submittedName>
</protein>
<feature type="compositionally biased region" description="Gly residues" evidence="5">
    <location>
        <begin position="697"/>
        <end position="719"/>
    </location>
</feature>
<dbReference type="SUPFAM" id="SSF144083">
    <property type="entry name" value="Magnesium transport protein CorA, transmembrane region"/>
    <property type="match status" value="1"/>
</dbReference>
<sequence>MSYPQAEEYLRSAEHHHEQYMRNLRLFHGIQPAPGTPRSPRPASVEWPASPATFLRSSTFSLPAYQPATSDRSRRPTNESPGTRPFLLQDGLPDQSDRSFLPLTSPSSTITPAEASSSCVVELLGKQTFSESDLVRHIKEIPETQTDTITALAEAIQKTDELDPSSVLTSFEYGQENYYKSATYQFYEVNSSEKGGATEQKRSHHVGGSETDGDNWDTSVWSILRQVNTSGNAVGRISILQEPSPIMLAATHMTMAAHFDMDELISHLVSTANNKGKTRPYMLLRSIEAEPLRQRSFFFVFKYYTILGEDGHIPAPWQPFDPRPPDRKGPDHINITECSSVLALSLGGDPIGKTEVIVKRKRKEGVLYDTFAPWHLLNLQYCPDDNHSSRNEFEKKVFRSGPHAFLDALCMEYRDAVKRYMALNEMITKLITPPNQFMFDVRLRDKLLFEDSHFTYSRRYFWAYNTLGVINEGIKSMSSSYVNTFTKEFWAGRHETLWPCSRPGSKHLPSTPDPEYLKIMDGLRQDLESVVAELKLMYDKNEATRTEIRSLREQLFSGSSVKESRRAIEQGDNIKILTSVSMIFLPLTFVVSIFSMTTISIPVSDWRFAATLISVCIPFFILITVLQTRASMNILRKVRRKVGGLLGRAFNLHSAHAIGERRGNYHYYAGGNNHNNNFINHHHHQQQQQQHHSSMGTGLGSGIGIGAGMETGAGAGAGGNRRAQSGSENVESKKKKKWWERVNDLRTGLLSWRKKTRSEESRMEEGGGGRGHEHAN</sequence>
<dbReference type="GO" id="GO:0046873">
    <property type="term" value="F:metal ion transmembrane transporter activity"/>
    <property type="evidence" value="ECO:0007669"/>
    <property type="project" value="InterPro"/>
</dbReference>
<evidence type="ECO:0000256" key="2">
    <source>
        <dbReference type="ARBA" id="ARBA00022692"/>
    </source>
</evidence>
<evidence type="ECO:0000256" key="1">
    <source>
        <dbReference type="ARBA" id="ARBA00004141"/>
    </source>
</evidence>
<feature type="transmembrane region" description="Helical" evidence="6">
    <location>
        <begin position="606"/>
        <end position="626"/>
    </location>
</feature>
<comment type="caution">
    <text evidence="7">The sequence shown here is derived from an EMBL/GenBank/DDBJ whole genome shotgun (WGS) entry which is preliminary data.</text>
</comment>
<dbReference type="Pfam" id="PF01544">
    <property type="entry name" value="CorA"/>
    <property type="match status" value="1"/>
</dbReference>
<organism evidence="7 8">
    <name type="scientific">Cladorrhinum samala</name>
    <dbReference type="NCBI Taxonomy" id="585594"/>
    <lineage>
        <taxon>Eukaryota</taxon>
        <taxon>Fungi</taxon>
        <taxon>Dikarya</taxon>
        <taxon>Ascomycota</taxon>
        <taxon>Pezizomycotina</taxon>
        <taxon>Sordariomycetes</taxon>
        <taxon>Sordariomycetidae</taxon>
        <taxon>Sordariales</taxon>
        <taxon>Podosporaceae</taxon>
        <taxon>Cladorrhinum</taxon>
    </lineage>
</organism>
<feature type="region of interest" description="Disordered" evidence="5">
    <location>
        <begin position="682"/>
        <end position="776"/>
    </location>
</feature>
<dbReference type="Proteomes" id="UP001321749">
    <property type="component" value="Unassembled WGS sequence"/>
</dbReference>